<keyword evidence="2" id="KW-1185">Reference proteome</keyword>
<dbReference type="InterPro" id="IPR009241">
    <property type="entry name" value="HigB-like"/>
</dbReference>
<dbReference type="Pfam" id="PF05973">
    <property type="entry name" value="Gp49"/>
    <property type="match status" value="1"/>
</dbReference>
<gene>
    <name evidence="1" type="ORF">ACFOSH_14600</name>
</gene>
<sequence length="122" mass="14263">MTWEIELHDEVDRWFGSLCREDPETADRVEEAIDMLAREGPQLGRPLVDRISGSRRHNLKELRPASAGRSEIRILFVFDPVRKAVLLVAGDKAGNWKRWYDINIPIAEERYRRHLDALEELN</sequence>
<comment type="caution">
    <text evidence="1">The sequence shown here is derived from an EMBL/GenBank/DDBJ whole genome shotgun (WGS) entry which is preliminary data.</text>
</comment>
<evidence type="ECO:0000313" key="2">
    <source>
        <dbReference type="Proteomes" id="UP001595645"/>
    </source>
</evidence>
<reference evidence="2" key="1">
    <citation type="journal article" date="2019" name="Int. J. Syst. Evol. Microbiol.">
        <title>The Global Catalogue of Microorganisms (GCM) 10K type strain sequencing project: providing services to taxonomists for standard genome sequencing and annotation.</title>
        <authorList>
            <consortium name="The Broad Institute Genomics Platform"/>
            <consortium name="The Broad Institute Genome Sequencing Center for Infectious Disease"/>
            <person name="Wu L."/>
            <person name="Ma J."/>
        </authorList>
    </citation>
    <scope>NUCLEOTIDE SEQUENCE [LARGE SCALE GENOMIC DNA]</scope>
    <source>
        <strain evidence="2">CGMCC 4.7676</strain>
    </source>
</reference>
<dbReference type="Proteomes" id="UP001595645">
    <property type="component" value="Unassembled WGS sequence"/>
</dbReference>
<name>A0ABV7NYD1_9PSEU</name>
<organism evidence="1 2">
    <name type="scientific">Amycolatopsis speibonae</name>
    <dbReference type="NCBI Taxonomy" id="1450224"/>
    <lineage>
        <taxon>Bacteria</taxon>
        <taxon>Bacillati</taxon>
        <taxon>Actinomycetota</taxon>
        <taxon>Actinomycetes</taxon>
        <taxon>Pseudonocardiales</taxon>
        <taxon>Pseudonocardiaceae</taxon>
        <taxon>Amycolatopsis</taxon>
    </lineage>
</organism>
<dbReference type="EMBL" id="JBHRWK010000020">
    <property type="protein sequence ID" value="MFC3450662.1"/>
    <property type="molecule type" value="Genomic_DNA"/>
</dbReference>
<proteinExistence type="predicted"/>
<dbReference type="RefSeq" id="WP_378239386.1">
    <property type="nucleotide sequence ID" value="NZ_JBHRWK010000020.1"/>
</dbReference>
<accession>A0ABV7NYD1</accession>
<evidence type="ECO:0000313" key="1">
    <source>
        <dbReference type="EMBL" id="MFC3450662.1"/>
    </source>
</evidence>
<protein>
    <submittedName>
        <fullName evidence="1">Type II toxin-antitoxin system RelE/ParE family toxin</fullName>
    </submittedName>
</protein>